<protein>
    <submittedName>
        <fullName evidence="1">Uncharacterized protein</fullName>
    </submittedName>
</protein>
<organism evidence="1 2">
    <name type="scientific">Alkaliphilus hydrothermalis</name>
    <dbReference type="NCBI Taxonomy" id="1482730"/>
    <lineage>
        <taxon>Bacteria</taxon>
        <taxon>Bacillati</taxon>
        <taxon>Bacillota</taxon>
        <taxon>Clostridia</taxon>
        <taxon>Peptostreptococcales</taxon>
        <taxon>Natronincolaceae</taxon>
        <taxon>Alkaliphilus</taxon>
    </lineage>
</organism>
<dbReference type="Proteomes" id="UP001314796">
    <property type="component" value="Unassembled WGS sequence"/>
</dbReference>
<evidence type="ECO:0000313" key="1">
    <source>
        <dbReference type="EMBL" id="MBM7616137.1"/>
    </source>
</evidence>
<sequence>MQLDEVEEIMSDIQATGEIYPLLEVVNKMSEG</sequence>
<proteinExistence type="predicted"/>
<name>A0ABS2NTE2_9FIRM</name>
<dbReference type="EMBL" id="JAFBEE010000025">
    <property type="protein sequence ID" value="MBM7616137.1"/>
    <property type="molecule type" value="Genomic_DNA"/>
</dbReference>
<evidence type="ECO:0000313" key="2">
    <source>
        <dbReference type="Proteomes" id="UP001314796"/>
    </source>
</evidence>
<comment type="caution">
    <text evidence="1">The sequence shown here is derived from an EMBL/GenBank/DDBJ whole genome shotgun (WGS) entry which is preliminary data.</text>
</comment>
<gene>
    <name evidence="1" type="ORF">JOC73_002713</name>
</gene>
<keyword evidence="2" id="KW-1185">Reference proteome</keyword>
<reference evidence="1 2" key="1">
    <citation type="submission" date="2021-01" db="EMBL/GenBank/DDBJ databases">
        <title>Genomic Encyclopedia of Type Strains, Phase IV (KMG-IV): sequencing the most valuable type-strain genomes for metagenomic binning, comparative biology and taxonomic classification.</title>
        <authorList>
            <person name="Goeker M."/>
        </authorList>
    </citation>
    <scope>NUCLEOTIDE SEQUENCE [LARGE SCALE GENOMIC DNA]</scope>
    <source>
        <strain evidence="1 2">DSM 25890</strain>
    </source>
</reference>
<accession>A0ABS2NTE2</accession>